<name>A0ABP8I2D1_9GAMM</name>
<feature type="signal peptide" evidence="1">
    <location>
        <begin position="1"/>
        <end position="34"/>
    </location>
</feature>
<organism evidence="2 3">
    <name type="scientific">Kangiella taiwanensis</name>
    <dbReference type="NCBI Taxonomy" id="1079179"/>
    <lineage>
        <taxon>Bacteria</taxon>
        <taxon>Pseudomonadati</taxon>
        <taxon>Pseudomonadota</taxon>
        <taxon>Gammaproteobacteria</taxon>
        <taxon>Kangiellales</taxon>
        <taxon>Kangiellaceae</taxon>
        <taxon>Kangiella</taxon>
    </lineage>
</organism>
<dbReference type="Proteomes" id="UP001501294">
    <property type="component" value="Unassembled WGS sequence"/>
</dbReference>
<reference evidence="3" key="1">
    <citation type="journal article" date="2019" name="Int. J. Syst. Evol. Microbiol.">
        <title>The Global Catalogue of Microorganisms (GCM) 10K type strain sequencing project: providing services to taxonomists for standard genome sequencing and annotation.</title>
        <authorList>
            <consortium name="The Broad Institute Genomics Platform"/>
            <consortium name="The Broad Institute Genome Sequencing Center for Infectious Disease"/>
            <person name="Wu L."/>
            <person name="Ma J."/>
        </authorList>
    </citation>
    <scope>NUCLEOTIDE SEQUENCE [LARGE SCALE GENOMIC DNA]</scope>
    <source>
        <strain evidence="3">JCM 17727</strain>
    </source>
</reference>
<keyword evidence="3" id="KW-1185">Reference proteome</keyword>
<protein>
    <recommendedName>
        <fullName evidence="4">Toxin-antitoxin system YwqK family antitoxin</fullName>
    </recommendedName>
</protein>
<sequence>MIKNKDKGNIMKLAFISLNLVIAIVLSASISVNAADEAFDYTQVKPEHYANLEHKSQFTDKQGDTYKIHNTKYSKGLYIQITVNGRQKWKKHGRFYSISSSSGKTTGFVTYHYGVKEGPSESYNSKGQVKFKKLYKDGALEGPWQQFTDEGKLFEECVYLAGKKHGKQITYHSNGQPQFESTYVEGNREGESYHYSDKGKLVAKRVYKGGKQVGKTQWF</sequence>
<gene>
    <name evidence="2" type="ORF">GCM10023150_14710</name>
</gene>
<evidence type="ECO:0000313" key="2">
    <source>
        <dbReference type="EMBL" id="GAA4349825.1"/>
    </source>
</evidence>
<dbReference type="Gene3D" id="3.90.930.1">
    <property type="match status" value="1"/>
</dbReference>
<accession>A0ABP8I2D1</accession>
<dbReference type="SUPFAM" id="SSF82185">
    <property type="entry name" value="Histone H3 K4-specific methyltransferase SET7/9 N-terminal domain"/>
    <property type="match status" value="1"/>
</dbReference>
<proteinExistence type="predicted"/>
<dbReference type="Pfam" id="PF07661">
    <property type="entry name" value="MORN_2"/>
    <property type="match status" value="4"/>
</dbReference>
<comment type="caution">
    <text evidence="2">The sequence shown here is derived from an EMBL/GenBank/DDBJ whole genome shotgun (WGS) entry which is preliminary data.</text>
</comment>
<feature type="chain" id="PRO_5047084152" description="Toxin-antitoxin system YwqK family antitoxin" evidence="1">
    <location>
        <begin position="35"/>
        <end position="219"/>
    </location>
</feature>
<evidence type="ECO:0000313" key="3">
    <source>
        <dbReference type="Proteomes" id="UP001501294"/>
    </source>
</evidence>
<keyword evidence="1" id="KW-0732">Signal</keyword>
<dbReference type="InterPro" id="IPR011652">
    <property type="entry name" value="MORN_2"/>
</dbReference>
<evidence type="ECO:0008006" key="4">
    <source>
        <dbReference type="Google" id="ProtNLM"/>
    </source>
</evidence>
<dbReference type="EMBL" id="BAABFU010000002">
    <property type="protein sequence ID" value="GAA4349825.1"/>
    <property type="molecule type" value="Genomic_DNA"/>
</dbReference>
<dbReference type="RefSeq" id="WP_223578229.1">
    <property type="nucleotide sequence ID" value="NZ_BAABFU010000002.1"/>
</dbReference>
<evidence type="ECO:0000256" key="1">
    <source>
        <dbReference type="SAM" id="SignalP"/>
    </source>
</evidence>